<dbReference type="SMART" id="SM00631">
    <property type="entry name" value="Zn_pept"/>
    <property type="match status" value="1"/>
</dbReference>
<evidence type="ECO:0000256" key="8">
    <source>
        <dbReference type="ARBA" id="ARBA00022833"/>
    </source>
</evidence>
<dbReference type="GO" id="GO:0004553">
    <property type="term" value="F:hydrolase activity, hydrolyzing O-glycosyl compounds"/>
    <property type="evidence" value="ECO:0007669"/>
    <property type="project" value="InterPro"/>
</dbReference>
<dbReference type="Gene3D" id="3.40.630.10">
    <property type="entry name" value="Zn peptidases"/>
    <property type="match status" value="1"/>
</dbReference>
<reference evidence="11" key="1">
    <citation type="submission" date="2018-05" db="EMBL/GenBank/DDBJ databases">
        <authorList>
            <person name="Lanie J.A."/>
            <person name="Ng W.-L."/>
            <person name="Kazmierczak K.M."/>
            <person name="Andrzejewski T.M."/>
            <person name="Davidsen T.M."/>
            <person name="Wayne K.J."/>
            <person name="Tettelin H."/>
            <person name="Glass J.I."/>
            <person name="Rusch D."/>
            <person name="Podicherti R."/>
            <person name="Tsui H.-C.T."/>
            <person name="Winkler M.E."/>
        </authorList>
    </citation>
    <scope>NUCLEOTIDE SEQUENCE</scope>
</reference>
<protein>
    <recommendedName>
        <fullName evidence="10">Peptidase M14 domain-containing protein</fullName>
    </recommendedName>
</protein>
<evidence type="ECO:0000256" key="2">
    <source>
        <dbReference type="ARBA" id="ARBA00005988"/>
    </source>
</evidence>
<keyword evidence="6" id="KW-0732">Signal</keyword>
<comment type="similarity">
    <text evidence="2">Belongs to the peptidase M14 family.</text>
</comment>
<evidence type="ECO:0000256" key="4">
    <source>
        <dbReference type="ARBA" id="ARBA00022670"/>
    </source>
</evidence>
<evidence type="ECO:0000256" key="1">
    <source>
        <dbReference type="ARBA" id="ARBA00001947"/>
    </source>
</evidence>
<dbReference type="FunFam" id="3.40.630.10:FF:000084">
    <property type="entry name" value="Carboxypeptidase B2"/>
    <property type="match status" value="1"/>
</dbReference>
<dbReference type="AlphaFoldDB" id="A0A381Z879"/>
<evidence type="ECO:0000256" key="9">
    <source>
        <dbReference type="ARBA" id="ARBA00023049"/>
    </source>
</evidence>
<keyword evidence="5" id="KW-0479">Metal-binding</keyword>
<dbReference type="InterPro" id="IPR000834">
    <property type="entry name" value="Peptidase_M14"/>
</dbReference>
<dbReference type="Pfam" id="PF00404">
    <property type="entry name" value="Dockerin_1"/>
    <property type="match status" value="1"/>
</dbReference>
<dbReference type="SUPFAM" id="SSF63446">
    <property type="entry name" value="Type I dockerin domain"/>
    <property type="match status" value="1"/>
</dbReference>
<dbReference type="GO" id="GO:0008270">
    <property type="term" value="F:zinc ion binding"/>
    <property type="evidence" value="ECO:0007669"/>
    <property type="project" value="InterPro"/>
</dbReference>
<dbReference type="GO" id="GO:0005615">
    <property type="term" value="C:extracellular space"/>
    <property type="evidence" value="ECO:0007669"/>
    <property type="project" value="TreeGrafter"/>
</dbReference>
<dbReference type="PANTHER" id="PTHR11705">
    <property type="entry name" value="PROTEASE FAMILY M14 CARBOXYPEPTIDASE A,B"/>
    <property type="match status" value="1"/>
</dbReference>
<sequence length="757" mass="84825">MKTFISFAVLLLFVQIVLADDVYQQVRVYYTVPQQLTTIAETGIPMDHIRHKRGVYVELTASEVEVARLESQGFEMEVLEPNLLEFYQSRFDRRFRTYEDFKLGSMGGNYTLAEMEAELDTLHFLYPNLVSEKMSIGKSVEGRDIWTVKVSDNVDLDENSNEELESRILYTGLTHAREPLGMMNLIYFIHHLCKNYGIKKLPTDILDNRELWFVPCVNPDGYVYNQTIAPEGGGMHRKNRKDTNCGEGTTRGIDLNRNFSYMWGANDEGSSPDPCSGVYRGSEAFSEAESSVLRDFMEGKRFRNVLHYHTYSNLLIHPYGDGSYPPEPDISMFRQFGREMTRLNQYHVGTGIETVGYTVNGDAVDYSYVEEEMIAFAPEVGDLKDGFWPSTDRIGPLCQENLWPNSYFAKVAGTVMQADLIGLDSLYFQPGETGSRKVAFRNKGLRESLGNVTATVSSLNSAVETDSIFMNLGTVERREFLTDTVTVPVTFSTGVPRGCSSGLVFHFIDDNREVYLDTVGFVIGTPDISFSEDGESDMNQWRQSSWGFSNEAYSGSASVTDSPGGNYSSNSAMSLVIDSPIDLTNASNSRLVFWAKWDIEDDYDGVSIEAKANGGPWISLPGKYTKKSTGSGSGQPKGRFVYDGKQTEWVKESIDLATFEGFGEVFIRFVLRSDDYTEEDGFYFDDLQLLTFPALGDASGDLTGDCLIDVSDLLTLANLLMWPDSVSDDQRARADMNHDSKLNVLDMVKLVDKVLGL</sequence>
<keyword evidence="8" id="KW-0862">Zinc</keyword>
<organism evidence="11">
    <name type="scientific">marine metagenome</name>
    <dbReference type="NCBI Taxonomy" id="408172"/>
    <lineage>
        <taxon>unclassified sequences</taxon>
        <taxon>metagenomes</taxon>
        <taxon>ecological metagenomes</taxon>
    </lineage>
</organism>
<dbReference type="InterPro" id="IPR036439">
    <property type="entry name" value="Dockerin_dom_sf"/>
</dbReference>
<proteinExistence type="inferred from homology"/>
<evidence type="ECO:0000256" key="5">
    <source>
        <dbReference type="ARBA" id="ARBA00022723"/>
    </source>
</evidence>
<keyword evidence="9" id="KW-0482">Metalloprotease</keyword>
<dbReference type="CDD" id="cd14256">
    <property type="entry name" value="Dockerin_I"/>
    <property type="match status" value="1"/>
</dbReference>
<dbReference type="SUPFAM" id="SSF53187">
    <property type="entry name" value="Zn-dependent exopeptidases"/>
    <property type="match status" value="1"/>
</dbReference>
<evidence type="ECO:0000256" key="3">
    <source>
        <dbReference type="ARBA" id="ARBA00022645"/>
    </source>
</evidence>
<dbReference type="GO" id="GO:0000272">
    <property type="term" value="P:polysaccharide catabolic process"/>
    <property type="evidence" value="ECO:0007669"/>
    <property type="project" value="InterPro"/>
</dbReference>
<feature type="domain" description="Peptidase M14" evidence="10">
    <location>
        <begin position="108"/>
        <end position="412"/>
    </location>
</feature>
<dbReference type="PANTHER" id="PTHR11705:SF143">
    <property type="entry name" value="SLL0236 PROTEIN"/>
    <property type="match status" value="1"/>
</dbReference>
<dbReference type="CDD" id="cd03859">
    <property type="entry name" value="M14_CPT"/>
    <property type="match status" value="1"/>
</dbReference>
<dbReference type="InterPro" id="IPR033810">
    <property type="entry name" value="Carboxypeptidase_T"/>
</dbReference>
<dbReference type="Gene3D" id="1.10.1330.10">
    <property type="entry name" value="Dockerin domain"/>
    <property type="match status" value="1"/>
</dbReference>
<comment type="cofactor">
    <cofactor evidence="1">
        <name>Zn(2+)</name>
        <dbReference type="ChEBI" id="CHEBI:29105"/>
    </cofactor>
</comment>
<gene>
    <name evidence="11" type="ORF">METZ01_LOCUS137821</name>
</gene>
<name>A0A381Z879_9ZZZZ</name>
<evidence type="ECO:0000259" key="10">
    <source>
        <dbReference type="PROSITE" id="PS52035"/>
    </source>
</evidence>
<evidence type="ECO:0000256" key="6">
    <source>
        <dbReference type="ARBA" id="ARBA00022729"/>
    </source>
</evidence>
<dbReference type="PRINTS" id="PR00765">
    <property type="entry name" value="CRBOXYPTASEA"/>
</dbReference>
<dbReference type="Pfam" id="PF00246">
    <property type="entry name" value="Peptidase_M14"/>
    <property type="match status" value="1"/>
</dbReference>
<dbReference type="GO" id="GO:0004181">
    <property type="term" value="F:metallocarboxypeptidase activity"/>
    <property type="evidence" value="ECO:0007669"/>
    <property type="project" value="InterPro"/>
</dbReference>
<dbReference type="PROSITE" id="PS52035">
    <property type="entry name" value="PEPTIDASE_M14"/>
    <property type="match status" value="1"/>
</dbReference>
<dbReference type="GO" id="GO:0006508">
    <property type="term" value="P:proteolysis"/>
    <property type="evidence" value="ECO:0007669"/>
    <property type="project" value="UniProtKB-KW"/>
</dbReference>
<accession>A0A381Z879</accession>
<dbReference type="Pfam" id="PF20773">
    <property type="entry name" value="InhA-like_MAM"/>
    <property type="match status" value="1"/>
</dbReference>
<evidence type="ECO:0000313" key="11">
    <source>
        <dbReference type="EMBL" id="SVA84967.1"/>
    </source>
</evidence>
<evidence type="ECO:0000256" key="7">
    <source>
        <dbReference type="ARBA" id="ARBA00022801"/>
    </source>
</evidence>
<dbReference type="EMBL" id="UINC01020177">
    <property type="protein sequence ID" value="SVA84967.1"/>
    <property type="molecule type" value="Genomic_DNA"/>
</dbReference>
<keyword evidence="7" id="KW-0378">Hydrolase</keyword>
<keyword evidence="3" id="KW-0121">Carboxypeptidase</keyword>
<dbReference type="InterPro" id="IPR002105">
    <property type="entry name" value="Dockerin_1_rpt"/>
</dbReference>
<keyword evidence="4" id="KW-0645">Protease</keyword>